<gene>
    <name evidence="5" type="primary">pdxH</name>
    <name evidence="9" type="ORF">CLV85_0936</name>
</gene>
<evidence type="ECO:0000256" key="1">
    <source>
        <dbReference type="ARBA" id="ARBA00007301"/>
    </source>
</evidence>
<dbReference type="EC" id="1.4.3.5" evidence="5"/>
<feature type="binding site" evidence="5">
    <location>
        <position position="66"/>
    </location>
    <ligand>
        <name>substrate</name>
    </ligand>
</feature>
<comment type="catalytic activity">
    <reaction evidence="5">
        <text>pyridoxamine 5'-phosphate + O2 + H2O = pyridoxal 5'-phosphate + H2O2 + NH4(+)</text>
        <dbReference type="Rhea" id="RHEA:15817"/>
        <dbReference type="ChEBI" id="CHEBI:15377"/>
        <dbReference type="ChEBI" id="CHEBI:15379"/>
        <dbReference type="ChEBI" id="CHEBI:16240"/>
        <dbReference type="ChEBI" id="CHEBI:28938"/>
        <dbReference type="ChEBI" id="CHEBI:58451"/>
        <dbReference type="ChEBI" id="CHEBI:597326"/>
        <dbReference type="EC" id="1.4.3.5"/>
    </reaction>
</comment>
<keyword evidence="10" id="KW-1185">Reference proteome</keyword>
<dbReference type="PROSITE" id="PS01064">
    <property type="entry name" value="PYRIDOX_OXIDASE"/>
    <property type="match status" value="1"/>
</dbReference>
<feature type="binding site" evidence="5">
    <location>
        <position position="123"/>
    </location>
    <ligand>
        <name>substrate</name>
    </ligand>
</feature>
<proteinExistence type="inferred from homology"/>
<comment type="subunit">
    <text evidence="5">Homodimer.</text>
</comment>
<dbReference type="EMBL" id="PGFH01000001">
    <property type="protein sequence ID" value="PJJ81755.1"/>
    <property type="molecule type" value="Genomic_DNA"/>
</dbReference>
<evidence type="ECO:0000256" key="4">
    <source>
        <dbReference type="ARBA" id="ARBA00023002"/>
    </source>
</evidence>
<dbReference type="UniPathway" id="UPA01068">
    <property type="reaction ID" value="UER00304"/>
</dbReference>
<evidence type="ECO:0000256" key="2">
    <source>
        <dbReference type="ARBA" id="ARBA00022630"/>
    </source>
</evidence>
<comment type="similarity">
    <text evidence="1 5">Belongs to the pyridoxamine 5'-phosphate oxidase family.</text>
</comment>
<comment type="catalytic activity">
    <reaction evidence="5">
        <text>pyridoxine 5'-phosphate + O2 = pyridoxal 5'-phosphate + H2O2</text>
        <dbReference type="Rhea" id="RHEA:15149"/>
        <dbReference type="ChEBI" id="CHEBI:15379"/>
        <dbReference type="ChEBI" id="CHEBI:16240"/>
        <dbReference type="ChEBI" id="CHEBI:58589"/>
        <dbReference type="ChEBI" id="CHEBI:597326"/>
        <dbReference type="EC" id="1.4.3.5"/>
    </reaction>
</comment>
<feature type="binding site" evidence="5">
    <location>
        <begin position="61"/>
        <end position="66"/>
    </location>
    <ligand>
        <name>FMN</name>
        <dbReference type="ChEBI" id="CHEBI:58210"/>
    </ligand>
</feature>
<name>A0A2M9D7R7_9MICO</name>
<feature type="binding site" evidence="5 6">
    <location>
        <position position="105"/>
    </location>
    <ligand>
        <name>FMN</name>
        <dbReference type="ChEBI" id="CHEBI:58210"/>
    </ligand>
</feature>
<dbReference type="GO" id="GO:0008615">
    <property type="term" value="P:pyridoxine biosynthetic process"/>
    <property type="evidence" value="ECO:0007669"/>
    <property type="project" value="UniProtKB-UniRule"/>
</dbReference>
<comment type="caution">
    <text evidence="9">The sequence shown here is derived from an EMBL/GenBank/DDBJ whole genome shotgun (WGS) entry which is preliminary data.</text>
</comment>
<organism evidence="9 10">
    <name type="scientific">Salinibacterium amurskyense</name>
    <dbReference type="NCBI Taxonomy" id="205941"/>
    <lineage>
        <taxon>Bacteria</taxon>
        <taxon>Bacillati</taxon>
        <taxon>Actinomycetota</taxon>
        <taxon>Actinomycetes</taxon>
        <taxon>Micrococcales</taxon>
        <taxon>Microbacteriaceae</taxon>
        <taxon>Salinibacterium</taxon>
    </lineage>
</organism>
<feature type="binding site" evidence="5">
    <location>
        <begin position="191"/>
        <end position="193"/>
    </location>
    <ligand>
        <name>substrate</name>
    </ligand>
</feature>
<dbReference type="PANTHER" id="PTHR10851">
    <property type="entry name" value="PYRIDOXINE-5-PHOSPHATE OXIDASE"/>
    <property type="match status" value="1"/>
</dbReference>
<dbReference type="NCBIfam" id="NF004231">
    <property type="entry name" value="PRK05679.1"/>
    <property type="match status" value="1"/>
</dbReference>
<comment type="cofactor">
    <cofactor evidence="5 6">
        <name>FMN</name>
        <dbReference type="ChEBI" id="CHEBI:58210"/>
    </cofactor>
    <text evidence="5 6">Binds 1 FMN per subunit.</text>
</comment>
<dbReference type="NCBIfam" id="TIGR00558">
    <property type="entry name" value="pdxH"/>
    <property type="match status" value="1"/>
</dbReference>
<comment type="pathway">
    <text evidence="5">Cofactor metabolism; pyridoxal 5'-phosphate salvage; pyridoxal 5'-phosphate from pyridoxine 5'-phosphate: step 1/1.</text>
</comment>
<dbReference type="AlphaFoldDB" id="A0A2M9D7R7"/>
<accession>A0A2M9D7R7</accession>
<feature type="domain" description="Pyridoxine 5'-phosphate oxidase dimerisation C-terminal" evidence="8">
    <location>
        <begin position="172"/>
        <end position="213"/>
    </location>
</feature>
<feature type="binding site" evidence="5 6">
    <location>
        <begin position="76"/>
        <end position="77"/>
    </location>
    <ligand>
        <name>FMN</name>
        <dbReference type="ChEBI" id="CHEBI:58210"/>
    </ligand>
</feature>
<dbReference type="InterPro" id="IPR012349">
    <property type="entry name" value="Split_barrel_FMN-bd"/>
</dbReference>
<keyword evidence="5" id="KW-0664">Pyridoxine biosynthesis</keyword>
<dbReference type="HAMAP" id="MF_01629">
    <property type="entry name" value="PdxH"/>
    <property type="match status" value="1"/>
</dbReference>
<dbReference type="Pfam" id="PF01243">
    <property type="entry name" value="PNPOx_N"/>
    <property type="match status" value="1"/>
</dbReference>
<dbReference type="InterPro" id="IPR011576">
    <property type="entry name" value="Pyridox_Oxase_N"/>
</dbReference>
<dbReference type="OrthoDB" id="9780392at2"/>
<evidence type="ECO:0000313" key="10">
    <source>
        <dbReference type="Proteomes" id="UP000231742"/>
    </source>
</evidence>
<dbReference type="InterPro" id="IPR019576">
    <property type="entry name" value="Pyridoxamine_oxidase_dimer_C"/>
</dbReference>
<keyword evidence="4 5" id="KW-0560">Oxidoreductase</keyword>
<dbReference type="PANTHER" id="PTHR10851:SF0">
    <property type="entry name" value="PYRIDOXINE-5'-PHOSPHATE OXIDASE"/>
    <property type="match status" value="1"/>
</dbReference>
<comment type="caution">
    <text evidence="5">Lacks conserved residue(s) required for the propagation of feature annotation.</text>
</comment>
<comment type="pathway">
    <text evidence="5">Cofactor metabolism; pyridoxal 5'-phosphate salvage; pyridoxal 5'-phosphate from pyridoxamine 5'-phosphate: step 1/1.</text>
</comment>
<evidence type="ECO:0000256" key="6">
    <source>
        <dbReference type="PIRSR" id="PIRSR000190-2"/>
    </source>
</evidence>
<evidence type="ECO:0000259" key="7">
    <source>
        <dbReference type="Pfam" id="PF01243"/>
    </source>
</evidence>
<dbReference type="PIRSF" id="PIRSF000190">
    <property type="entry name" value="Pyd_amn-ph_oxd"/>
    <property type="match status" value="1"/>
</dbReference>
<evidence type="ECO:0000256" key="5">
    <source>
        <dbReference type="HAMAP-Rule" id="MF_01629"/>
    </source>
</evidence>
<feature type="binding site" evidence="5">
    <location>
        <position position="131"/>
    </location>
    <ligand>
        <name>substrate</name>
    </ligand>
</feature>
<dbReference type="RefSeq" id="WP_100388411.1">
    <property type="nucleotide sequence ID" value="NZ_BMZU01000001.1"/>
</dbReference>
<feature type="binding site" evidence="5 6">
    <location>
        <position position="195"/>
    </location>
    <ligand>
        <name>FMN</name>
        <dbReference type="ChEBI" id="CHEBI:58210"/>
    </ligand>
</feature>
<feature type="binding site" evidence="5 6">
    <location>
        <position position="185"/>
    </location>
    <ligand>
        <name>FMN</name>
        <dbReference type="ChEBI" id="CHEBI:58210"/>
    </ligand>
</feature>
<evidence type="ECO:0000256" key="3">
    <source>
        <dbReference type="ARBA" id="ARBA00022643"/>
    </source>
</evidence>
<keyword evidence="3 5" id="KW-0288">FMN</keyword>
<dbReference type="InterPro" id="IPR000659">
    <property type="entry name" value="Pyridox_Oxase"/>
</dbReference>
<sequence>MSDPLSQHTDYGQLPLNDSDVLADPIEQFRLWLANASEAAVYEPNAMVLSTVDAEGYPSARTVLLRAIDSAGFEFFTNYSSIKGRALLANPATALTFPWYSIHRQVLVQGTARPVAAALSDAYFATRPRGSQIAAHASEQSQPIASRALLEQRVTELEVEFEGRDVPRPADWGGFVVAPHTIEFWQGRSSRLHDRVRFVRTGSGEWDRLRLQP</sequence>
<dbReference type="Gene3D" id="2.30.110.10">
    <property type="entry name" value="Electron Transport, Fmn-binding Protein, Chain A"/>
    <property type="match status" value="1"/>
</dbReference>
<keyword evidence="2 5" id="KW-0285">Flavoprotein</keyword>
<protein>
    <recommendedName>
        <fullName evidence="5">Pyridoxine/pyridoxamine 5'-phosphate oxidase</fullName>
        <ecNumber evidence="5">1.4.3.5</ecNumber>
    </recommendedName>
    <alternativeName>
        <fullName evidence="5">PNP/PMP oxidase</fullName>
        <shortName evidence="5">PNPOx</shortName>
    </alternativeName>
    <alternativeName>
        <fullName evidence="5">Pyridoxal 5'-phosphate synthase</fullName>
    </alternativeName>
</protein>
<feature type="binding site" evidence="5">
    <location>
        <position position="127"/>
    </location>
    <ligand>
        <name>substrate</name>
    </ligand>
</feature>
<feature type="binding site" evidence="5 6">
    <location>
        <position position="83"/>
    </location>
    <ligand>
        <name>FMN</name>
        <dbReference type="ChEBI" id="CHEBI:58210"/>
    </ligand>
</feature>
<feature type="domain" description="Pyridoxamine 5'-phosphate oxidase N-terminal" evidence="7">
    <location>
        <begin position="38"/>
        <end position="158"/>
    </location>
</feature>
<dbReference type="Proteomes" id="UP000231742">
    <property type="component" value="Unassembled WGS sequence"/>
</dbReference>
<dbReference type="GO" id="GO:0004733">
    <property type="term" value="F:pyridoxamine phosphate oxidase activity"/>
    <property type="evidence" value="ECO:0007669"/>
    <property type="project" value="UniProtKB-UniRule"/>
</dbReference>
<evidence type="ECO:0000259" key="8">
    <source>
        <dbReference type="Pfam" id="PF10590"/>
    </source>
</evidence>
<feature type="binding site" evidence="5 6">
    <location>
        <begin position="140"/>
        <end position="141"/>
    </location>
    <ligand>
        <name>FMN</name>
        <dbReference type="ChEBI" id="CHEBI:58210"/>
    </ligand>
</feature>
<dbReference type="SUPFAM" id="SSF50475">
    <property type="entry name" value="FMN-binding split barrel"/>
    <property type="match status" value="1"/>
</dbReference>
<dbReference type="GO" id="GO:0010181">
    <property type="term" value="F:FMN binding"/>
    <property type="evidence" value="ECO:0007669"/>
    <property type="project" value="UniProtKB-UniRule"/>
</dbReference>
<comment type="function">
    <text evidence="5">Catalyzes the oxidation of either pyridoxine 5'-phosphate (PNP) or pyridoxamine 5'-phosphate (PMP) into pyridoxal 5'-phosphate (PLP).</text>
</comment>
<evidence type="ECO:0000313" key="9">
    <source>
        <dbReference type="EMBL" id="PJJ81755.1"/>
    </source>
</evidence>
<dbReference type="InterPro" id="IPR019740">
    <property type="entry name" value="Pyridox_Oxase_CS"/>
</dbReference>
<reference evidence="9 10" key="1">
    <citation type="submission" date="2017-11" db="EMBL/GenBank/DDBJ databases">
        <title>Genomic Encyclopedia of Archaeal and Bacterial Type Strains, Phase II (KMG-II): From Individual Species to Whole Genera.</title>
        <authorList>
            <person name="Goeker M."/>
        </authorList>
    </citation>
    <scope>NUCLEOTIDE SEQUENCE [LARGE SCALE GENOMIC DNA]</scope>
    <source>
        <strain evidence="9 10">DSM 16400</strain>
    </source>
</reference>
<dbReference type="Pfam" id="PF10590">
    <property type="entry name" value="PNP_phzG_C"/>
    <property type="match status" value="1"/>
</dbReference>